<feature type="region of interest" description="Disordered" evidence="13">
    <location>
        <begin position="1"/>
        <end position="21"/>
    </location>
</feature>
<keyword evidence="7 12" id="KW-0418">Kinase</keyword>
<evidence type="ECO:0000256" key="11">
    <source>
        <dbReference type="ARBA" id="ARBA00057735"/>
    </source>
</evidence>
<organism evidence="15 16">
    <name type="scientific">Kaustia mangrovi</name>
    <dbReference type="NCBI Taxonomy" id="2593653"/>
    <lineage>
        <taxon>Bacteria</taxon>
        <taxon>Pseudomonadati</taxon>
        <taxon>Pseudomonadota</taxon>
        <taxon>Alphaproteobacteria</taxon>
        <taxon>Hyphomicrobiales</taxon>
        <taxon>Parvibaculaceae</taxon>
        <taxon>Kaustia</taxon>
    </lineage>
</organism>
<dbReference type="GO" id="GO:0004798">
    <property type="term" value="F:dTMP kinase activity"/>
    <property type="evidence" value="ECO:0007669"/>
    <property type="project" value="UniProtKB-UniRule"/>
</dbReference>
<dbReference type="GO" id="GO:0005524">
    <property type="term" value="F:ATP binding"/>
    <property type="evidence" value="ECO:0007669"/>
    <property type="project" value="UniProtKB-UniRule"/>
</dbReference>
<evidence type="ECO:0000256" key="7">
    <source>
        <dbReference type="ARBA" id="ARBA00022777"/>
    </source>
</evidence>
<dbReference type="HAMAP" id="MF_00165">
    <property type="entry name" value="Thymidylate_kinase"/>
    <property type="match status" value="1"/>
</dbReference>
<evidence type="ECO:0000259" key="14">
    <source>
        <dbReference type="Pfam" id="PF02223"/>
    </source>
</evidence>
<feature type="binding site" evidence="12">
    <location>
        <begin position="11"/>
        <end position="18"/>
    </location>
    <ligand>
        <name>ATP</name>
        <dbReference type="ChEBI" id="CHEBI:30616"/>
    </ligand>
</feature>
<comment type="similarity">
    <text evidence="1 12">Belongs to the thymidylate kinase family.</text>
</comment>
<keyword evidence="5 12" id="KW-0545">Nucleotide biosynthesis</keyword>
<dbReference type="GO" id="GO:0006233">
    <property type="term" value="P:dTDP biosynthetic process"/>
    <property type="evidence" value="ECO:0007669"/>
    <property type="project" value="InterPro"/>
</dbReference>
<dbReference type="GO" id="GO:0006235">
    <property type="term" value="P:dTTP biosynthetic process"/>
    <property type="evidence" value="ECO:0007669"/>
    <property type="project" value="UniProtKB-UniRule"/>
</dbReference>
<dbReference type="Pfam" id="PF02223">
    <property type="entry name" value="Thymidylate_kin"/>
    <property type="match status" value="1"/>
</dbReference>
<dbReference type="CDD" id="cd01672">
    <property type="entry name" value="TMPK"/>
    <property type="match status" value="1"/>
</dbReference>
<evidence type="ECO:0000256" key="2">
    <source>
        <dbReference type="ARBA" id="ARBA00012980"/>
    </source>
</evidence>
<proteinExistence type="inferred from homology"/>
<evidence type="ECO:0000256" key="12">
    <source>
        <dbReference type="HAMAP-Rule" id="MF_00165"/>
    </source>
</evidence>
<dbReference type="GO" id="GO:0005829">
    <property type="term" value="C:cytosol"/>
    <property type="evidence" value="ECO:0007669"/>
    <property type="project" value="TreeGrafter"/>
</dbReference>
<comment type="catalytic activity">
    <reaction evidence="10 12">
        <text>dTMP + ATP = dTDP + ADP</text>
        <dbReference type="Rhea" id="RHEA:13517"/>
        <dbReference type="ChEBI" id="CHEBI:30616"/>
        <dbReference type="ChEBI" id="CHEBI:58369"/>
        <dbReference type="ChEBI" id="CHEBI:63528"/>
        <dbReference type="ChEBI" id="CHEBI:456216"/>
        <dbReference type="EC" id="2.7.4.9"/>
    </reaction>
</comment>
<dbReference type="NCBIfam" id="TIGR00041">
    <property type="entry name" value="DTMP_kinase"/>
    <property type="match status" value="1"/>
</dbReference>
<evidence type="ECO:0000256" key="6">
    <source>
        <dbReference type="ARBA" id="ARBA00022741"/>
    </source>
</evidence>
<protein>
    <recommendedName>
        <fullName evidence="3 12">Thymidylate kinase</fullName>
        <ecNumber evidence="2 12">2.7.4.9</ecNumber>
    </recommendedName>
    <alternativeName>
        <fullName evidence="9 12">dTMP kinase</fullName>
    </alternativeName>
</protein>
<evidence type="ECO:0000313" key="16">
    <source>
        <dbReference type="Proteomes" id="UP000593594"/>
    </source>
</evidence>
<evidence type="ECO:0000256" key="1">
    <source>
        <dbReference type="ARBA" id="ARBA00009776"/>
    </source>
</evidence>
<comment type="function">
    <text evidence="11 12">Phosphorylation of dTMP to form dTDP in both de novo and salvage pathways of dTTP synthesis.</text>
</comment>
<evidence type="ECO:0000256" key="4">
    <source>
        <dbReference type="ARBA" id="ARBA00022679"/>
    </source>
</evidence>
<dbReference type="InterPro" id="IPR027417">
    <property type="entry name" value="P-loop_NTPase"/>
</dbReference>
<dbReference type="Gene3D" id="3.40.50.300">
    <property type="entry name" value="P-loop containing nucleotide triphosphate hydrolases"/>
    <property type="match status" value="1"/>
</dbReference>
<keyword evidence="4 12" id="KW-0808">Transferase</keyword>
<accession>A0A7S8HAL8</accession>
<dbReference type="InterPro" id="IPR039430">
    <property type="entry name" value="Thymidylate_kin-like_dom"/>
</dbReference>
<sequence>MGQGRFITLEGGEGAGKSTHARRLSARLGEEGYGVVQTREPGGSPEAEAIRTLLVTGEVDRWSSNAEALLNYAARDQHLRNTIRPALKQGQWVVSDRFSDSTRAYQGVTGGADMALIDHMERVVVGPTRPDLTIVFDLEAREGLSRAGKRPDDHDEHRFERKGLAFHERLREAFLAIAEADPERCVVVDATAPVDEVAETVWQAVASRLIA</sequence>
<dbReference type="PANTHER" id="PTHR10344:SF4">
    <property type="entry name" value="UMP-CMP KINASE 2, MITOCHONDRIAL"/>
    <property type="match status" value="1"/>
</dbReference>
<dbReference type="RefSeq" id="WP_213162784.1">
    <property type="nucleotide sequence ID" value="NZ_CP058214.1"/>
</dbReference>
<evidence type="ECO:0000256" key="9">
    <source>
        <dbReference type="ARBA" id="ARBA00029962"/>
    </source>
</evidence>
<evidence type="ECO:0000256" key="8">
    <source>
        <dbReference type="ARBA" id="ARBA00022840"/>
    </source>
</evidence>
<evidence type="ECO:0000256" key="3">
    <source>
        <dbReference type="ARBA" id="ARBA00017144"/>
    </source>
</evidence>
<dbReference type="GO" id="GO:0006227">
    <property type="term" value="P:dUDP biosynthetic process"/>
    <property type="evidence" value="ECO:0007669"/>
    <property type="project" value="TreeGrafter"/>
</dbReference>
<evidence type="ECO:0000313" key="15">
    <source>
        <dbReference type="EMBL" id="QPC41564.1"/>
    </source>
</evidence>
<feature type="domain" description="Thymidylate kinase-like" evidence="14">
    <location>
        <begin position="9"/>
        <end position="199"/>
    </location>
</feature>
<dbReference type="FunFam" id="3.40.50.300:FF:000225">
    <property type="entry name" value="Thymidylate kinase"/>
    <property type="match status" value="1"/>
</dbReference>
<name>A0A7S8HAL8_9HYPH</name>
<dbReference type="EMBL" id="CP058214">
    <property type="protein sequence ID" value="QPC41564.1"/>
    <property type="molecule type" value="Genomic_DNA"/>
</dbReference>
<dbReference type="Proteomes" id="UP000593594">
    <property type="component" value="Chromosome"/>
</dbReference>
<dbReference type="InterPro" id="IPR018094">
    <property type="entry name" value="Thymidylate_kinase"/>
</dbReference>
<dbReference type="KEGG" id="kmn:HW532_01785"/>
<dbReference type="PROSITE" id="PS01331">
    <property type="entry name" value="THYMIDYLATE_KINASE"/>
    <property type="match status" value="1"/>
</dbReference>
<dbReference type="PANTHER" id="PTHR10344">
    <property type="entry name" value="THYMIDYLATE KINASE"/>
    <property type="match status" value="1"/>
</dbReference>
<evidence type="ECO:0000256" key="13">
    <source>
        <dbReference type="SAM" id="MobiDB-lite"/>
    </source>
</evidence>
<dbReference type="InterPro" id="IPR018095">
    <property type="entry name" value="Thymidylate_kin_CS"/>
</dbReference>
<gene>
    <name evidence="12" type="primary">tmk</name>
    <name evidence="15" type="ORF">HW532_01785</name>
</gene>
<evidence type="ECO:0000256" key="5">
    <source>
        <dbReference type="ARBA" id="ARBA00022727"/>
    </source>
</evidence>
<reference evidence="15 16" key="1">
    <citation type="submission" date="2020-06" db="EMBL/GenBank/DDBJ databases">
        <title>Genome sequence of 2 isolates from Red Sea Mangroves.</title>
        <authorList>
            <person name="Sefrji F."/>
            <person name="Michoud G."/>
            <person name="Merlino G."/>
            <person name="Daffonchio D."/>
        </authorList>
    </citation>
    <scope>NUCLEOTIDE SEQUENCE [LARGE SCALE GENOMIC DNA]</scope>
    <source>
        <strain evidence="15 16">R1DC25</strain>
    </source>
</reference>
<evidence type="ECO:0000256" key="10">
    <source>
        <dbReference type="ARBA" id="ARBA00048743"/>
    </source>
</evidence>
<keyword evidence="8 12" id="KW-0067">ATP-binding</keyword>
<keyword evidence="16" id="KW-1185">Reference proteome</keyword>
<dbReference type="EC" id="2.7.4.9" evidence="2 12"/>
<dbReference type="SUPFAM" id="SSF52540">
    <property type="entry name" value="P-loop containing nucleoside triphosphate hydrolases"/>
    <property type="match status" value="1"/>
</dbReference>
<dbReference type="AlphaFoldDB" id="A0A7S8HAL8"/>
<keyword evidence="6 12" id="KW-0547">Nucleotide-binding</keyword>